<sequence>GPLNDSLYNSSSTEAGELVAITCHGPTPHVGNAYHHWRGNQPPRRSEIPLTYPTASHPRICGASTSFCYVNCDKDILTSRLCNIDELIEDKLSGPNLGDDVDVSSPSFKDVMDFIGKLRTYFFCLI</sequence>
<feature type="non-terminal residue" evidence="1">
    <location>
        <position position="1"/>
    </location>
</feature>
<evidence type="ECO:0000313" key="1">
    <source>
        <dbReference type="EMBL" id="GBN83308.1"/>
    </source>
</evidence>
<proteinExistence type="predicted"/>
<dbReference type="EMBL" id="BGPR01019909">
    <property type="protein sequence ID" value="GBN83308.1"/>
    <property type="molecule type" value="Genomic_DNA"/>
</dbReference>
<gene>
    <name evidence="1" type="ORF">AVEN_142335_1</name>
</gene>
<dbReference type="AlphaFoldDB" id="A0A4Y2S506"/>
<evidence type="ECO:0000313" key="2">
    <source>
        <dbReference type="Proteomes" id="UP000499080"/>
    </source>
</evidence>
<reference evidence="1 2" key="1">
    <citation type="journal article" date="2019" name="Sci. Rep.">
        <title>Orb-weaving spider Araneus ventricosus genome elucidates the spidroin gene catalogue.</title>
        <authorList>
            <person name="Kono N."/>
            <person name="Nakamura H."/>
            <person name="Ohtoshi R."/>
            <person name="Moran D.A.P."/>
            <person name="Shinohara A."/>
            <person name="Yoshida Y."/>
            <person name="Fujiwara M."/>
            <person name="Mori M."/>
            <person name="Tomita M."/>
            <person name="Arakawa K."/>
        </authorList>
    </citation>
    <scope>NUCLEOTIDE SEQUENCE [LARGE SCALE GENOMIC DNA]</scope>
</reference>
<comment type="caution">
    <text evidence="1">The sequence shown here is derived from an EMBL/GenBank/DDBJ whole genome shotgun (WGS) entry which is preliminary data.</text>
</comment>
<organism evidence="1 2">
    <name type="scientific">Araneus ventricosus</name>
    <name type="common">Orbweaver spider</name>
    <name type="synonym">Epeira ventricosa</name>
    <dbReference type="NCBI Taxonomy" id="182803"/>
    <lineage>
        <taxon>Eukaryota</taxon>
        <taxon>Metazoa</taxon>
        <taxon>Ecdysozoa</taxon>
        <taxon>Arthropoda</taxon>
        <taxon>Chelicerata</taxon>
        <taxon>Arachnida</taxon>
        <taxon>Araneae</taxon>
        <taxon>Araneomorphae</taxon>
        <taxon>Entelegynae</taxon>
        <taxon>Araneoidea</taxon>
        <taxon>Araneidae</taxon>
        <taxon>Araneus</taxon>
    </lineage>
</organism>
<protein>
    <submittedName>
        <fullName evidence="1">Uncharacterized protein</fullName>
    </submittedName>
</protein>
<dbReference type="Proteomes" id="UP000499080">
    <property type="component" value="Unassembled WGS sequence"/>
</dbReference>
<dbReference type="OrthoDB" id="9909311at2759"/>
<name>A0A4Y2S506_ARAVE</name>
<keyword evidence="2" id="KW-1185">Reference proteome</keyword>
<accession>A0A4Y2S506</accession>